<dbReference type="InterPro" id="IPR036451">
    <property type="entry name" value="CblAdoTrfase-like_sf"/>
</dbReference>
<proteinExistence type="predicted"/>
<reference evidence="5" key="1">
    <citation type="submission" date="2013-08" db="EMBL/GenBank/DDBJ databases">
        <authorList>
            <person name="Mendez C."/>
            <person name="Richter M."/>
            <person name="Ferrer M."/>
            <person name="Sanchez J."/>
        </authorList>
    </citation>
    <scope>NUCLEOTIDE SEQUENCE</scope>
</reference>
<dbReference type="GO" id="GO:0008817">
    <property type="term" value="F:corrinoid adenosyltransferase activity"/>
    <property type="evidence" value="ECO:0007669"/>
    <property type="project" value="UniProtKB-EC"/>
</dbReference>
<keyword evidence="1 5" id="KW-0808">Transferase</keyword>
<evidence type="ECO:0000313" key="5">
    <source>
        <dbReference type="EMBL" id="EQD58854.1"/>
    </source>
</evidence>
<evidence type="ECO:0000256" key="3">
    <source>
        <dbReference type="ARBA" id="ARBA00022840"/>
    </source>
</evidence>
<keyword evidence="2" id="KW-0547">Nucleotide-binding</keyword>
<reference evidence="5" key="2">
    <citation type="journal article" date="2014" name="ISME J.">
        <title>Microbial stratification in low pH oxic and suboxic macroscopic growths along an acid mine drainage.</title>
        <authorList>
            <person name="Mendez-Garcia C."/>
            <person name="Mesa V."/>
            <person name="Sprenger R.R."/>
            <person name="Richter M."/>
            <person name="Diez M.S."/>
            <person name="Solano J."/>
            <person name="Bargiela R."/>
            <person name="Golyshina O.V."/>
            <person name="Manteca A."/>
            <person name="Ramos J.L."/>
            <person name="Gallego J.R."/>
            <person name="Llorente I."/>
            <person name="Martins Dos Santos V.A."/>
            <person name="Jensen O.N."/>
            <person name="Pelaez A.I."/>
            <person name="Sanchez J."/>
            <person name="Ferrer M."/>
        </authorList>
    </citation>
    <scope>NUCLEOTIDE SEQUENCE</scope>
</reference>
<feature type="domain" description="Cobalamin adenosyltransferase-like" evidence="4">
    <location>
        <begin position="1"/>
        <end position="133"/>
    </location>
</feature>
<dbReference type="EMBL" id="AUZZ01002814">
    <property type="protein sequence ID" value="EQD58854.1"/>
    <property type="molecule type" value="Genomic_DNA"/>
</dbReference>
<feature type="non-terminal residue" evidence="5">
    <location>
        <position position="1"/>
    </location>
</feature>
<comment type="caution">
    <text evidence="5">The sequence shown here is derived from an EMBL/GenBank/DDBJ whole genome shotgun (WGS) entry which is preliminary data.</text>
</comment>
<dbReference type="AlphaFoldDB" id="T1C0N7"/>
<accession>T1C0N7</accession>
<dbReference type="PANTHER" id="PTHR12213:SF0">
    <property type="entry name" value="CORRINOID ADENOSYLTRANSFERASE MMAB"/>
    <property type="match status" value="1"/>
</dbReference>
<dbReference type="EC" id="2.5.1.17" evidence="5"/>
<evidence type="ECO:0000256" key="2">
    <source>
        <dbReference type="ARBA" id="ARBA00022741"/>
    </source>
</evidence>
<name>T1C0N7_9ZZZZ</name>
<sequence length="193" mass="20627">VEAYGTIDELNSVLGWVRAAGDPPGIDQVLKGIQHALFDLGGEIATPGLPPLIRASMVRDLEETIDRFNAGLPALAEFILPGGGPGSAALHLARTVCRRAERALCHLGKSCPPDALRYLNRLSDLLFVMARVALKAEGGAEELWAHTRGTAPPPPLSAPCRIAREIRARARSWQSISIPRSMRGVAWASSPGE</sequence>
<dbReference type="Gene3D" id="1.20.1200.10">
    <property type="entry name" value="Cobalamin adenosyltransferase-like"/>
    <property type="match status" value="1"/>
</dbReference>
<protein>
    <submittedName>
        <fullName evidence="5">ATP:cob(I)alamin adenosyltransferase</fullName>
        <ecNumber evidence="5">2.5.1.17</ecNumber>
    </submittedName>
</protein>
<organism evidence="5">
    <name type="scientific">mine drainage metagenome</name>
    <dbReference type="NCBI Taxonomy" id="410659"/>
    <lineage>
        <taxon>unclassified sequences</taxon>
        <taxon>metagenomes</taxon>
        <taxon>ecological metagenomes</taxon>
    </lineage>
</organism>
<gene>
    <name evidence="5" type="ORF">B2A_04211</name>
</gene>
<dbReference type="SUPFAM" id="SSF89028">
    <property type="entry name" value="Cobalamin adenosyltransferase-like"/>
    <property type="match status" value="1"/>
</dbReference>
<dbReference type="NCBIfam" id="TIGR00636">
    <property type="entry name" value="PduO_Nterm"/>
    <property type="match status" value="1"/>
</dbReference>
<keyword evidence="3" id="KW-0067">ATP-binding</keyword>
<evidence type="ECO:0000256" key="1">
    <source>
        <dbReference type="ARBA" id="ARBA00022679"/>
    </source>
</evidence>
<dbReference type="GO" id="GO:0005524">
    <property type="term" value="F:ATP binding"/>
    <property type="evidence" value="ECO:0007669"/>
    <property type="project" value="UniProtKB-KW"/>
</dbReference>
<dbReference type="InterPro" id="IPR016030">
    <property type="entry name" value="CblAdoTrfase-like"/>
</dbReference>
<evidence type="ECO:0000259" key="4">
    <source>
        <dbReference type="Pfam" id="PF01923"/>
    </source>
</evidence>
<dbReference type="Pfam" id="PF01923">
    <property type="entry name" value="Cob_adeno_trans"/>
    <property type="match status" value="1"/>
</dbReference>
<dbReference type="PANTHER" id="PTHR12213">
    <property type="entry name" value="CORRINOID ADENOSYLTRANSFERASE"/>
    <property type="match status" value="1"/>
</dbReference>
<dbReference type="InterPro" id="IPR029499">
    <property type="entry name" value="PduO-typ"/>
</dbReference>